<reference evidence="2 3" key="1">
    <citation type="submission" date="2015-10" db="EMBL/GenBank/DDBJ databases">
        <title>Genomic differences between typical nodule nitrogen-fixing rhizobial strains and those coming from bean seeds.</title>
        <authorList>
            <person name="Peralta H."/>
            <person name="Aguilar-Vera A."/>
            <person name="Diaz R."/>
            <person name="Mora Y."/>
            <person name="Martinez-Batallar G."/>
            <person name="Salazar E."/>
            <person name="Vargas-Lagunas C."/>
            <person name="Encarnacion S."/>
            <person name="Girard L."/>
            <person name="Mora J."/>
        </authorList>
    </citation>
    <scope>NUCLEOTIDE SEQUENCE [LARGE SCALE GENOMIC DNA]</scope>
    <source>
        <strain evidence="2 3">CFNEI 73</strain>
    </source>
</reference>
<name>A0A1L3LPD2_9HYPH</name>
<keyword evidence="3" id="KW-1185">Reference proteome</keyword>
<dbReference type="AlphaFoldDB" id="A0A1L3LPD2"/>
<organism evidence="2 3">
    <name type="scientific">Sinorhizobium americanum</name>
    <dbReference type="NCBI Taxonomy" id="194963"/>
    <lineage>
        <taxon>Bacteria</taxon>
        <taxon>Pseudomonadati</taxon>
        <taxon>Pseudomonadota</taxon>
        <taxon>Alphaproteobacteria</taxon>
        <taxon>Hyphomicrobiales</taxon>
        <taxon>Rhizobiaceae</taxon>
        <taxon>Sinorhizobium/Ensifer group</taxon>
        <taxon>Sinorhizobium</taxon>
    </lineage>
</organism>
<dbReference type="PANTHER" id="PTHR43664:SF1">
    <property type="entry name" value="BETA-METHYLMALYL-COA DEHYDRATASE"/>
    <property type="match status" value="1"/>
</dbReference>
<dbReference type="PANTHER" id="PTHR43664">
    <property type="entry name" value="MONOAMINE OXIDASE-RELATED"/>
    <property type="match status" value="1"/>
</dbReference>
<dbReference type="KEGG" id="same:SAMCFNEI73_Ch2659"/>
<dbReference type="InterPro" id="IPR002539">
    <property type="entry name" value="MaoC-like_dom"/>
</dbReference>
<accession>A0A1L3LPD2</accession>
<dbReference type="InterPro" id="IPR052342">
    <property type="entry name" value="MCH/BMMD"/>
</dbReference>
<feature type="domain" description="MaoC-like" evidence="1">
    <location>
        <begin position="20"/>
        <end position="118"/>
    </location>
</feature>
<dbReference type="EMBL" id="CP013107">
    <property type="protein sequence ID" value="APG91935.1"/>
    <property type="molecule type" value="Genomic_DNA"/>
</dbReference>
<evidence type="ECO:0000259" key="1">
    <source>
        <dbReference type="Pfam" id="PF01575"/>
    </source>
</evidence>
<dbReference type="Gene3D" id="3.10.129.10">
    <property type="entry name" value="Hotdog Thioesterase"/>
    <property type="match status" value="1"/>
</dbReference>
<dbReference type="Proteomes" id="UP000182306">
    <property type="component" value="Chromosome"/>
</dbReference>
<dbReference type="STRING" id="194963.SAMCFNEI73_Ch2659"/>
<gene>
    <name evidence="2" type="ORF">SAMCFNEI73_Ch2659</name>
</gene>
<dbReference type="CDD" id="cd03454">
    <property type="entry name" value="YdeM"/>
    <property type="match status" value="1"/>
</dbReference>
<dbReference type="Pfam" id="PF01575">
    <property type="entry name" value="MaoC_dehydratas"/>
    <property type="match status" value="1"/>
</dbReference>
<evidence type="ECO:0000313" key="3">
    <source>
        <dbReference type="Proteomes" id="UP000182306"/>
    </source>
</evidence>
<dbReference type="SUPFAM" id="SSF54637">
    <property type="entry name" value="Thioesterase/thiol ester dehydrase-isomerase"/>
    <property type="match status" value="1"/>
</dbReference>
<dbReference type="InterPro" id="IPR029069">
    <property type="entry name" value="HotDog_dom_sf"/>
</dbReference>
<sequence length="162" mass="17734">MGRILPAAMEGGMLYFEDFTPGRRFDYAPVQMQAADMIAFAGEFDPQPMHLDEEAGRRSILGGLSASGWHTSAIGMRMMIDAFLGHSSSQGSPGIDLMDWKKPVLAGDVLSGFSLVLEARPSKSKPQIGFVKFRNEISNESGEPVAISECSIMFQRREGERS</sequence>
<evidence type="ECO:0000313" key="2">
    <source>
        <dbReference type="EMBL" id="APG91935.1"/>
    </source>
</evidence>
<proteinExistence type="predicted"/>
<protein>
    <submittedName>
        <fullName evidence="2">MaoC-like dehydratase</fullName>
    </submittedName>
</protein>